<keyword evidence="1" id="KW-1133">Transmembrane helix</keyword>
<dbReference type="EMBL" id="PZZL01000009">
    <property type="protein sequence ID" value="PTM51718.1"/>
    <property type="molecule type" value="Genomic_DNA"/>
</dbReference>
<dbReference type="Proteomes" id="UP000241808">
    <property type="component" value="Unassembled WGS sequence"/>
</dbReference>
<sequence length="53" mass="5522">MRTMRAFIADTRGATAIEYGLIAAGIAAVVITAVYALGSKVNTKFTGLNTAMK</sequence>
<feature type="transmembrane region" description="Helical" evidence="1">
    <location>
        <begin position="21"/>
        <end position="38"/>
    </location>
</feature>
<dbReference type="InterPro" id="IPR007047">
    <property type="entry name" value="Flp_Fap"/>
</dbReference>
<keyword evidence="1" id="KW-0812">Transmembrane</keyword>
<evidence type="ECO:0000256" key="1">
    <source>
        <dbReference type="SAM" id="Phobius"/>
    </source>
</evidence>
<evidence type="ECO:0000313" key="2">
    <source>
        <dbReference type="EMBL" id="PTM51718.1"/>
    </source>
</evidence>
<organism evidence="2 3">
    <name type="scientific">Phreatobacter oligotrophus</name>
    <dbReference type="NCBI Taxonomy" id="1122261"/>
    <lineage>
        <taxon>Bacteria</taxon>
        <taxon>Pseudomonadati</taxon>
        <taxon>Pseudomonadota</taxon>
        <taxon>Alphaproteobacteria</taxon>
        <taxon>Hyphomicrobiales</taxon>
        <taxon>Phreatobacteraceae</taxon>
        <taxon>Phreatobacter</taxon>
    </lineage>
</organism>
<protein>
    <submittedName>
        <fullName evidence="2">Pilus assembly protein Flp/PilA</fullName>
    </submittedName>
</protein>
<keyword evidence="3" id="KW-1185">Reference proteome</keyword>
<keyword evidence="1" id="KW-0472">Membrane</keyword>
<evidence type="ECO:0000313" key="3">
    <source>
        <dbReference type="Proteomes" id="UP000241808"/>
    </source>
</evidence>
<proteinExistence type="predicted"/>
<reference evidence="2 3" key="1">
    <citation type="submission" date="2018-04" db="EMBL/GenBank/DDBJ databases">
        <title>Genomic Encyclopedia of Archaeal and Bacterial Type Strains, Phase II (KMG-II): from individual species to whole genera.</title>
        <authorList>
            <person name="Goeker M."/>
        </authorList>
    </citation>
    <scope>NUCLEOTIDE SEQUENCE [LARGE SCALE GENOMIC DNA]</scope>
    <source>
        <strain evidence="2 3">DSM 25521</strain>
    </source>
</reference>
<gene>
    <name evidence="2" type="ORF">C8P69_1093</name>
</gene>
<dbReference type="AlphaFoldDB" id="A0A2T4YY87"/>
<comment type="caution">
    <text evidence="2">The sequence shown here is derived from an EMBL/GenBank/DDBJ whole genome shotgun (WGS) entry which is preliminary data.</text>
</comment>
<dbReference type="Pfam" id="PF04964">
    <property type="entry name" value="Flp_Fap"/>
    <property type="match status" value="1"/>
</dbReference>
<accession>A0A2T4YY87</accession>
<name>A0A2T4YY87_9HYPH</name>
<dbReference type="RefSeq" id="WP_108179010.1">
    <property type="nucleotide sequence ID" value="NZ_PZZL01000009.1"/>
</dbReference>